<keyword evidence="3" id="KW-1185">Reference proteome</keyword>
<sequence length="104" mass="11682">MTALTVYAVFADLAEAQRIGREMVESRLAACVNILSPCRSIYRWEDAIESGTEVPTIFKTTSAKADELIMRIGELHSYSEPAIVAWPIERLPSTFGDWIEESCR</sequence>
<evidence type="ECO:0000313" key="2">
    <source>
        <dbReference type="EMBL" id="QNN65657.1"/>
    </source>
</evidence>
<proteinExistence type="inferred from homology"/>
<dbReference type="GO" id="GO:0010038">
    <property type="term" value="P:response to metal ion"/>
    <property type="evidence" value="ECO:0007669"/>
    <property type="project" value="InterPro"/>
</dbReference>
<dbReference type="Gene3D" id="3.30.70.120">
    <property type="match status" value="1"/>
</dbReference>
<dbReference type="PANTHER" id="PTHR23419:SF8">
    <property type="entry name" value="FI09726P"/>
    <property type="match status" value="1"/>
</dbReference>
<accession>A0A7G9SCT2</accession>
<dbReference type="InterPro" id="IPR004323">
    <property type="entry name" value="Ion_tolerance_CutA"/>
</dbReference>
<protein>
    <submittedName>
        <fullName evidence="2">Divalent-cation tolerance protein CutA</fullName>
    </submittedName>
</protein>
<dbReference type="KEGG" id="srhi:H9L12_03565"/>
<dbReference type="Proteomes" id="UP000515955">
    <property type="component" value="Chromosome"/>
</dbReference>
<evidence type="ECO:0000256" key="1">
    <source>
        <dbReference type="ARBA" id="ARBA00010169"/>
    </source>
</evidence>
<dbReference type="SUPFAM" id="SSF54913">
    <property type="entry name" value="GlnB-like"/>
    <property type="match status" value="1"/>
</dbReference>
<gene>
    <name evidence="2" type="ORF">H9L12_03565</name>
</gene>
<organism evidence="2 3">
    <name type="scientific">Sphingomonas rhizophila</name>
    <dbReference type="NCBI Taxonomy" id="2071607"/>
    <lineage>
        <taxon>Bacteria</taxon>
        <taxon>Pseudomonadati</taxon>
        <taxon>Pseudomonadota</taxon>
        <taxon>Alphaproteobacteria</taxon>
        <taxon>Sphingomonadales</taxon>
        <taxon>Sphingomonadaceae</taxon>
        <taxon>Sphingomonas</taxon>
    </lineage>
</organism>
<name>A0A7G9SCT2_9SPHN</name>
<dbReference type="RefSeq" id="WP_187542642.1">
    <property type="nucleotide sequence ID" value="NZ_CP060717.1"/>
</dbReference>
<comment type="similarity">
    <text evidence="1">Belongs to the CutA family.</text>
</comment>
<dbReference type="AlphaFoldDB" id="A0A7G9SCT2"/>
<evidence type="ECO:0000313" key="3">
    <source>
        <dbReference type="Proteomes" id="UP000515955"/>
    </source>
</evidence>
<dbReference type="EMBL" id="CP060717">
    <property type="protein sequence ID" value="QNN65657.1"/>
    <property type="molecule type" value="Genomic_DNA"/>
</dbReference>
<reference evidence="2 3" key="1">
    <citation type="submission" date="2020-08" db="EMBL/GenBank/DDBJ databases">
        <title>Genome sequence of Sphingomonas rhizophila KACC 19189T.</title>
        <authorList>
            <person name="Hyun D.-W."/>
            <person name="Bae J.-W."/>
        </authorList>
    </citation>
    <scope>NUCLEOTIDE SEQUENCE [LARGE SCALE GENOMIC DNA]</scope>
    <source>
        <strain evidence="2 3">KACC 19189</strain>
    </source>
</reference>
<dbReference type="PANTHER" id="PTHR23419">
    <property type="entry name" value="DIVALENT CATION TOLERANCE CUTA-RELATED"/>
    <property type="match status" value="1"/>
</dbReference>
<dbReference type="InterPro" id="IPR011322">
    <property type="entry name" value="N-reg_PII-like_a/b"/>
</dbReference>
<dbReference type="GO" id="GO:0005507">
    <property type="term" value="F:copper ion binding"/>
    <property type="evidence" value="ECO:0007669"/>
    <property type="project" value="TreeGrafter"/>
</dbReference>
<dbReference type="InterPro" id="IPR015867">
    <property type="entry name" value="N-reg_PII/ATP_PRibTrfase_C"/>
</dbReference>
<dbReference type="Pfam" id="PF03091">
    <property type="entry name" value="CutA1"/>
    <property type="match status" value="1"/>
</dbReference>